<keyword evidence="1" id="KW-0812">Transmembrane</keyword>
<organism evidence="3">
    <name type="scientific">Streptomyces sp. NBC_00003</name>
    <dbReference type="NCBI Taxonomy" id="2903608"/>
    <lineage>
        <taxon>Bacteria</taxon>
        <taxon>Bacillati</taxon>
        <taxon>Actinomycetota</taxon>
        <taxon>Actinomycetes</taxon>
        <taxon>Kitasatosporales</taxon>
        <taxon>Streptomycetaceae</taxon>
        <taxon>Streptomyces</taxon>
    </lineage>
</organism>
<proteinExistence type="predicted"/>
<protein>
    <recommendedName>
        <fullName evidence="4">DUF4198 domain-containing protein</fullName>
    </recommendedName>
</protein>
<keyword evidence="1" id="KW-1133">Transmembrane helix</keyword>
<evidence type="ECO:0000256" key="2">
    <source>
        <dbReference type="SAM" id="SignalP"/>
    </source>
</evidence>
<evidence type="ECO:0000313" key="3">
    <source>
        <dbReference type="EMBL" id="WTW66115.1"/>
    </source>
</evidence>
<evidence type="ECO:0000256" key="1">
    <source>
        <dbReference type="SAM" id="Phobius"/>
    </source>
</evidence>
<sequence>MRKGRRQSTGLRRAARACLVAGLLGLSAGGVSAAAADTPRLTYFSSLPRIEVGGDVEFNAWDVPAGTDKVTVTSPALAQPIPLAPVEKGSHQFVQADRPGEPPYEVRGDISPGSYPATATVEGRVIATTRLTVVARGRVTADKFVIRPTDAPPCTNIPAPVRPGGDVKVLIADRRLGLDDDRLTIESPVFKHPLTVEKDADNPGCMGDDGAVVYGGHATLRDDIPEGQYAMTVVGRHRHQDITQQVTVAGRAVSRNDRSWLTSGAIAAGILALAAAGFILWRRRRTAAASS</sequence>
<gene>
    <name evidence="3" type="ORF">OG549_38845</name>
</gene>
<feature type="transmembrane region" description="Helical" evidence="1">
    <location>
        <begin position="260"/>
        <end position="281"/>
    </location>
</feature>
<feature type="chain" id="PRO_5043760130" description="DUF4198 domain-containing protein" evidence="2">
    <location>
        <begin position="34"/>
        <end position="291"/>
    </location>
</feature>
<keyword evidence="2" id="KW-0732">Signal</keyword>
<name>A0AAU2VF28_9ACTN</name>
<evidence type="ECO:0008006" key="4">
    <source>
        <dbReference type="Google" id="ProtNLM"/>
    </source>
</evidence>
<feature type="signal peptide" evidence="2">
    <location>
        <begin position="1"/>
        <end position="33"/>
    </location>
</feature>
<keyword evidence="1" id="KW-0472">Membrane</keyword>
<dbReference type="EMBL" id="CP108318">
    <property type="protein sequence ID" value="WTW66115.1"/>
    <property type="molecule type" value="Genomic_DNA"/>
</dbReference>
<dbReference type="AlphaFoldDB" id="A0AAU2VF28"/>
<accession>A0AAU2VF28</accession>
<reference evidence="3" key="1">
    <citation type="submission" date="2022-10" db="EMBL/GenBank/DDBJ databases">
        <title>The complete genomes of actinobacterial strains from the NBC collection.</title>
        <authorList>
            <person name="Joergensen T.S."/>
            <person name="Alvarez Arevalo M."/>
            <person name="Sterndorff E.B."/>
            <person name="Faurdal D."/>
            <person name="Vuksanovic O."/>
            <person name="Mourched A.-S."/>
            <person name="Charusanti P."/>
            <person name="Shaw S."/>
            <person name="Blin K."/>
            <person name="Weber T."/>
        </authorList>
    </citation>
    <scope>NUCLEOTIDE SEQUENCE</scope>
    <source>
        <strain evidence="3">NBC_00003</strain>
    </source>
</reference>